<gene>
    <name evidence="11" type="primary">hisD</name>
    <name evidence="11" type="ORF">BU097_07870</name>
</gene>
<evidence type="ECO:0000256" key="6">
    <source>
        <dbReference type="PIRSR" id="PIRSR000099-1"/>
    </source>
</evidence>
<comment type="cofactor">
    <cofactor evidence="9">
        <name>Zn(2+)</name>
        <dbReference type="ChEBI" id="CHEBI:29105"/>
    </cofactor>
    <text evidence="9">Binds 1 zinc ion per subunit.</text>
</comment>
<feature type="binding site" evidence="8">
    <location>
        <position position="226"/>
    </location>
    <ligand>
        <name>substrate</name>
    </ligand>
</feature>
<feature type="active site" description="Proton acceptor" evidence="6">
    <location>
        <position position="316"/>
    </location>
</feature>
<feature type="active site" description="Proton acceptor" evidence="6">
    <location>
        <position position="317"/>
    </location>
</feature>
<evidence type="ECO:0000313" key="11">
    <source>
        <dbReference type="EMBL" id="RIN10663.1"/>
    </source>
</evidence>
<dbReference type="FunFam" id="3.40.50.1980:FF:000026">
    <property type="entry name" value="Histidinol dehydrogenase"/>
    <property type="match status" value="1"/>
</dbReference>
<dbReference type="Gene3D" id="1.20.5.1300">
    <property type="match status" value="1"/>
</dbReference>
<dbReference type="GO" id="GO:0051287">
    <property type="term" value="F:NAD binding"/>
    <property type="evidence" value="ECO:0007669"/>
    <property type="project" value="InterPro"/>
</dbReference>
<keyword evidence="3 9" id="KW-0862">Zinc</keyword>
<dbReference type="FunFam" id="3.40.50.1980:FF:000001">
    <property type="entry name" value="Histidinol dehydrogenase"/>
    <property type="match status" value="1"/>
</dbReference>
<dbReference type="Pfam" id="PF00815">
    <property type="entry name" value="Histidinol_dh"/>
    <property type="match status" value="1"/>
</dbReference>
<dbReference type="GO" id="GO:0000105">
    <property type="term" value="P:L-histidine biosynthetic process"/>
    <property type="evidence" value="ECO:0007669"/>
    <property type="project" value="InterPro"/>
</dbReference>
<dbReference type="PANTHER" id="PTHR21256">
    <property type="entry name" value="HISTIDINOL DEHYDROGENASE HDH"/>
    <property type="match status" value="1"/>
</dbReference>
<comment type="similarity">
    <text evidence="1 5 10">Belongs to the histidinol dehydrogenase family.</text>
</comment>
<dbReference type="SUPFAM" id="SSF53720">
    <property type="entry name" value="ALDH-like"/>
    <property type="match status" value="1"/>
</dbReference>
<dbReference type="GO" id="GO:0005829">
    <property type="term" value="C:cytosol"/>
    <property type="evidence" value="ECO:0007669"/>
    <property type="project" value="TreeGrafter"/>
</dbReference>
<dbReference type="InterPro" id="IPR016161">
    <property type="entry name" value="Ald_DH/histidinol_DH"/>
</dbReference>
<evidence type="ECO:0000256" key="2">
    <source>
        <dbReference type="ARBA" id="ARBA00022723"/>
    </source>
</evidence>
<evidence type="ECO:0000256" key="8">
    <source>
        <dbReference type="PIRSR" id="PIRSR000099-3"/>
    </source>
</evidence>
<dbReference type="InterPro" id="IPR022695">
    <property type="entry name" value="Histidinol_DH_monofunct"/>
</dbReference>
<keyword evidence="4 5" id="KW-0560">Oxidoreductase</keyword>
<evidence type="ECO:0000313" key="12">
    <source>
        <dbReference type="Proteomes" id="UP000285567"/>
    </source>
</evidence>
<evidence type="ECO:0000256" key="9">
    <source>
        <dbReference type="PIRSR" id="PIRSR000099-4"/>
    </source>
</evidence>
<feature type="binding site" evidence="9">
    <location>
        <position position="409"/>
    </location>
    <ligand>
        <name>Zn(2+)</name>
        <dbReference type="ChEBI" id="CHEBI:29105"/>
    </ligand>
</feature>
<keyword evidence="7" id="KW-0520">NAD</keyword>
<dbReference type="PRINTS" id="PR00083">
    <property type="entry name" value="HOLDHDRGNASE"/>
</dbReference>
<feature type="binding site" evidence="8">
    <location>
        <position position="317"/>
    </location>
    <ligand>
        <name>substrate</name>
    </ligand>
</feature>
<dbReference type="GO" id="GO:0046872">
    <property type="term" value="F:metal ion binding"/>
    <property type="evidence" value="ECO:0007669"/>
    <property type="project" value="UniProtKB-KW"/>
</dbReference>
<dbReference type="InterPro" id="IPR001692">
    <property type="entry name" value="Histidinol_DH_CS"/>
</dbReference>
<dbReference type="InterPro" id="IPR012131">
    <property type="entry name" value="Hstdl_DH"/>
</dbReference>
<dbReference type="PIRSF" id="PIRSF000099">
    <property type="entry name" value="Histidinol_dh"/>
    <property type="match status" value="1"/>
</dbReference>
<feature type="binding site" evidence="9">
    <location>
        <position position="251"/>
    </location>
    <ligand>
        <name>Zn(2+)</name>
        <dbReference type="ChEBI" id="CHEBI:29105"/>
    </ligand>
</feature>
<evidence type="ECO:0000256" key="3">
    <source>
        <dbReference type="ARBA" id="ARBA00022833"/>
    </source>
</evidence>
<evidence type="ECO:0000256" key="10">
    <source>
        <dbReference type="RuleBase" id="RU004175"/>
    </source>
</evidence>
<dbReference type="EMBL" id="QXUL01000034">
    <property type="protein sequence ID" value="RIN10663.1"/>
    <property type="molecule type" value="Genomic_DNA"/>
</dbReference>
<reference evidence="11 12" key="1">
    <citation type="journal article" date="2016" name="Front. Microbiol.">
        <title>Comprehensive Phylogenetic Analysis of Bovine Non-aureus Staphylococci Species Based on Whole-Genome Sequencing.</title>
        <authorList>
            <person name="Naushad S."/>
            <person name="Barkema H.W."/>
            <person name="Luby C."/>
            <person name="Condas L.A."/>
            <person name="Nobrega D.B."/>
            <person name="Carson D.A."/>
            <person name="De Buck J."/>
        </authorList>
    </citation>
    <scope>NUCLEOTIDE SEQUENCE [LARGE SCALE GENOMIC DNA]</scope>
    <source>
        <strain evidence="11 12">SNUC 102</strain>
    </source>
</reference>
<dbReference type="Gene3D" id="3.40.50.1980">
    <property type="entry name" value="Nitrogenase molybdenum iron protein domain"/>
    <property type="match status" value="2"/>
</dbReference>
<feature type="binding site" evidence="8">
    <location>
        <position position="251"/>
    </location>
    <ligand>
        <name>substrate</name>
    </ligand>
</feature>
<dbReference type="GO" id="GO:0004399">
    <property type="term" value="F:histidinol dehydrogenase activity"/>
    <property type="evidence" value="ECO:0007669"/>
    <property type="project" value="UniProtKB-EC"/>
</dbReference>
<protein>
    <submittedName>
        <fullName evidence="11">Histidinol dehydrogenase</fullName>
        <ecNumber evidence="11">1.1.1.23</ecNumber>
    </submittedName>
</protein>
<feature type="binding site" evidence="7">
    <location>
        <position position="180"/>
    </location>
    <ligand>
        <name>NAD(+)</name>
        <dbReference type="ChEBI" id="CHEBI:57540"/>
    </ligand>
</feature>
<dbReference type="RefSeq" id="WP_119603932.1">
    <property type="nucleotide sequence ID" value="NZ_QXUL01000034.1"/>
</dbReference>
<keyword evidence="2 9" id="KW-0479">Metal-binding</keyword>
<dbReference type="OrthoDB" id="9805269at2"/>
<feature type="binding site" evidence="8">
    <location>
        <position position="350"/>
    </location>
    <ligand>
        <name>substrate</name>
    </ligand>
</feature>
<dbReference type="Proteomes" id="UP000285567">
    <property type="component" value="Unassembled WGS sequence"/>
</dbReference>
<feature type="binding site" evidence="9">
    <location>
        <position position="350"/>
    </location>
    <ligand>
        <name>Zn(2+)</name>
        <dbReference type="ChEBI" id="CHEBI:29105"/>
    </ligand>
</feature>
<proteinExistence type="inferred from homology"/>
<evidence type="ECO:0000256" key="4">
    <source>
        <dbReference type="ARBA" id="ARBA00023002"/>
    </source>
</evidence>
<accession>A0A418IN99</accession>
<feature type="binding site" evidence="7">
    <location>
        <position position="118"/>
    </location>
    <ligand>
        <name>NAD(+)</name>
        <dbReference type="ChEBI" id="CHEBI:57540"/>
    </ligand>
</feature>
<dbReference type="PROSITE" id="PS00611">
    <property type="entry name" value="HISOL_DEHYDROGENASE"/>
    <property type="match status" value="1"/>
</dbReference>
<dbReference type="EC" id="1.1.1.23" evidence="11"/>
<dbReference type="CDD" id="cd06572">
    <property type="entry name" value="Histidinol_dh"/>
    <property type="match status" value="1"/>
</dbReference>
<feature type="binding site" evidence="8">
    <location>
        <position position="409"/>
    </location>
    <ligand>
        <name>substrate</name>
    </ligand>
</feature>
<comment type="caution">
    <text evidence="11">The sequence shown here is derived from an EMBL/GenBank/DDBJ whole genome shotgun (WGS) entry which is preliminary data.</text>
</comment>
<dbReference type="PANTHER" id="PTHR21256:SF14">
    <property type="entry name" value="HISTIDINOL DEHYDROGENASE"/>
    <property type="match status" value="1"/>
</dbReference>
<organism evidence="11 12">
    <name type="scientific">Staphylococcus xylosus</name>
    <dbReference type="NCBI Taxonomy" id="1288"/>
    <lineage>
        <taxon>Bacteria</taxon>
        <taxon>Bacillati</taxon>
        <taxon>Bacillota</taxon>
        <taxon>Bacilli</taxon>
        <taxon>Bacillales</taxon>
        <taxon>Staphylococcaceae</taxon>
        <taxon>Staphylococcus</taxon>
    </lineage>
</organism>
<dbReference type="NCBIfam" id="TIGR00069">
    <property type="entry name" value="hisD"/>
    <property type="match status" value="1"/>
</dbReference>
<name>A0A418IN99_STAXY</name>
<evidence type="ECO:0000256" key="7">
    <source>
        <dbReference type="PIRSR" id="PIRSR000099-2"/>
    </source>
</evidence>
<feature type="binding site" evidence="8">
    <location>
        <position position="404"/>
    </location>
    <ligand>
        <name>substrate</name>
    </ligand>
</feature>
<feature type="binding site" evidence="8">
    <location>
        <position position="248"/>
    </location>
    <ligand>
        <name>substrate</name>
    </ligand>
</feature>
<feature type="binding site" evidence="9">
    <location>
        <position position="248"/>
    </location>
    <ligand>
        <name>Zn(2+)</name>
        <dbReference type="ChEBI" id="CHEBI:29105"/>
    </ligand>
</feature>
<feature type="binding site" evidence="7">
    <location>
        <position position="203"/>
    </location>
    <ligand>
        <name>NAD(+)</name>
        <dbReference type="ChEBI" id="CHEBI:57540"/>
    </ligand>
</feature>
<sequence length="419" mass="46068">MYTLKESKKNNKDLDFKTVETVHNIINNVKYNGDKSLKYYEDKFSKESRLHFKLSDEEIEDAIKNLDVETKKIIEQNVNRIEDFAKAQLETIGNLERDFGEGIRMGHKIIPIDSIGAYVPGGRYPLLSSGPMVVVPAKVAGVSNIIACSPANYDGSIHPAVIYGLKLSGATEIYGVGGAQSIAAMAYGTESVTKVDMIAGPGNRFVAEAKKQVFGDVGIDMIAGPSEVVVISDNDSNPELCAADLLAQSEHDPNSRSILISSSEDNARKVYLEIEKQIKDFSNDSPVHQSWQDMGEIIISENDEESIKLSNEIAGEHVHVHCKNLEKFENELRNYGSLFLGENSSVVFSDKVSGTNHTLPTNKAGKFTGGLWVGSYLKTQTFQEINEPGLTLLANHATQQSDIEGLHGHKMSAYKRLNK</sequence>
<keyword evidence="12" id="KW-1185">Reference proteome</keyword>
<evidence type="ECO:0000256" key="1">
    <source>
        <dbReference type="ARBA" id="ARBA00010178"/>
    </source>
</evidence>
<dbReference type="AlphaFoldDB" id="A0A418IN99"/>
<evidence type="ECO:0000256" key="5">
    <source>
        <dbReference type="PIRNR" id="PIRNR000099"/>
    </source>
</evidence>